<evidence type="ECO:0000256" key="2">
    <source>
        <dbReference type="ARBA" id="ARBA00022642"/>
    </source>
</evidence>
<dbReference type="GO" id="GO:0009435">
    <property type="term" value="P:NAD+ biosynthetic process"/>
    <property type="evidence" value="ECO:0007669"/>
    <property type="project" value="UniProtKB-UniRule"/>
</dbReference>
<dbReference type="GO" id="GO:0051287">
    <property type="term" value="F:NAD binding"/>
    <property type="evidence" value="ECO:0007669"/>
    <property type="project" value="UniProtKB-UniRule"/>
</dbReference>
<dbReference type="GO" id="GO:0033735">
    <property type="term" value="F:aspartate dehydrogenase [NAD(P)+] activity"/>
    <property type="evidence" value="ECO:0007669"/>
    <property type="project" value="UniProtKB-EC"/>
</dbReference>
<comment type="similarity">
    <text evidence="1 6">Belongs to the L-aspartate dehydrogenase family.</text>
</comment>
<feature type="domain" description="Aspartate dehydrogenase" evidence="8">
    <location>
        <begin position="251"/>
        <end position="309"/>
    </location>
</feature>
<name>A0A5C4X5H1_9MICO</name>
<evidence type="ECO:0000259" key="8">
    <source>
        <dbReference type="Pfam" id="PF01958"/>
    </source>
</evidence>
<evidence type="ECO:0000256" key="5">
    <source>
        <dbReference type="ARBA" id="ARBA00023027"/>
    </source>
</evidence>
<feature type="region of interest" description="Disordered" evidence="7">
    <location>
        <begin position="40"/>
        <end position="78"/>
    </location>
</feature>
<dbReference type="InterPro" id="IPR005106">
    <property type="entry name" value="Asp/hSer_DH_NAD-bd"/>
</dbReference>
<dbReference type="InterPro" id="IPR002811">
    <property type="entry name" value="Asp_DH"/>
</dbReference>
<dbReference type="GO" id="GO:0016639">
    <property type="term" value="F:oxidoreductase activity, acting on the CH-NH2 group of donors, NAD or NADP as acceptor"/>
    <property type="evidence" value="ECO:0007669"/>
    <property type="project" value="UniProtKB-UniRule"/>
</dbReference>
<evidence type="ECO:0000256" key="6">
    <source>
        <dbReference type="HAMAP-Rule" id="MF_01265"/>
    </source>
</evidence>
<dbReference type="PANTHER" id="PTHR31873:SF6">
    <property type="entry name" value="ASPARTATE DEHYDROGENASE DOMAIN-CONTAINING PROTEIN"/>
    <property type="match status" value="1"/>
</dbReference>
<dbReference type="EC" id="1.4.1.21" evidence="6"/>
<protein>
    <recommendedName>
        <fullName evidence="6">L-aspartate dehydrogenase</fullName>
        <ecNumber evidence="6">1.4.1.21</ecNumber>
    </recommendedName>
</protein>
<comment type="catalytic activity">
    <reaction evidence="6">
        <text>L-aspartate + NAD(+) + H2O = oxaloacetate + NH4(+) + NADH + H(+)</text>
        <dbReference type="Rhea" id="RHEA:11788"/>
        <dbReference type="ChEBI" id="CHEBI:15377"/>
        <dbReference type="ChEBI" id="CHEBI:15378"/>
        <dbReference type="ChEBI" id="CHEBI:16452"/>
        <dbReference type="ChEBI" id="CHEBI:28938"/>
        <dbReference type="ChEBI" id="CHEBI:29991"/>
        <dbReference type="ChEBI" id="CHEBI:57540"/>
        <dbReference type="ChEBI" id="CHEBI:57945"/>
        <dbReference type="EC" id="1.4.1.21"/>
    </reaction>
</comment>
<evidence type="ECO:0000256" key="7">
    <source>
        <dbReference type="SAM" id="MobiDB-lite"/>
    </source>
</evidence>
<dbReference type="Pfam" id="PF01958">
    <property type="entry name" value="Asp_DH_C"/>
    <property type="match status" value="2"/>
</dbReference>
<dbReference type="SUPFAM" id="SSF51735">
    <property type="entry name" value="NAD(P)-binding Rossmann-fold domains"/>
    <property type="match status" value="1"/>
</dbReference>
<evidence type="ECO:0000256" key="1">
    <source>
        <dbReference type="ARBA" id="ARBA00008331"/>
    </source>
</evidence>
<evidence type="ECO:0000256" key="4">
    <source>
        <dbReference type="ARBA" id="ARBA00023002"/>
    </source>
</evidence>
<evidence type="ECO:0000256" key="3">
    <source>
        <dbReference type="ARBA" id="ARBA00022857"/>
    </source>
</evidence>
<dbReference type="Proteomes" id="UP000314223">
    <property type="component" value="Unassembled WGS sequence"/>
</dbReference>
<dbReference type="UniPathway" id="UPA00253">
    <property type="reaction ID" value="UER00456"/>
</dbReference>
<dbReference type="AlphaFoldDB" id="A0A5C4X5H1"/>
<accession>A0A5C4X5H1</accession>
<keyword evidence="4 6" id="KW-0560">Oxidoreductase</keyword>
<comment type="function">
    <text evidence="6">Specifically catalyzes the NAD or NADP-dependent dehydrogenation of L-aspartate to iminoaspartate.</text>
</comment>
<proteinExistence type="inferred from homology"/>
<comment type="catalytic activity">
    <reaction evidence="6">
        <text>L-aspartate + NADP(+) + H2O = oxaloacetate + NH4(+) + NADPH + H(+)</text>
        <dbReference type="Rhea" id="RHEA:11784"/>
        <dbReference type="ChEBI" id="CHEBI:15377"/>
        <dbReference type="ChEBI" id="CHEBI:15378"/>
        <dbReference type="ChEBI" id="CHEBI:16452"/>
        <dbReference type="ChEBI" id="CHEBI:28938"/>
        <dbReference type="ChEBI" id="CHEBI:29991"/>
        <dbReference type="ChEBI" id="CHEBI:57783"/>
        <dbReference type="ChEBI" id="CHEBI:58349"/>
        <dbReference type="EC" id="1.4.1.21"/>
    </reaction>
</comment>
<dbReference type="RefSeq" id="WP_139468202.1">
    <property type="nucleotide sequence ID" value="NZ_VDMQ01000003.1"/>
</dbReference>
<feature type="domain" description="Aspartate dehydrogenase" evidence="8">
    <location>
        <begin position="192"/>
        <end position="228"/>
    </location>
</feature>
<organism evidence="10 11">
    <name type="scientific">Brevibacterium sediminis</name>
    <dbReference type="NCBI Taxonomy" id="1857024"/>
    <lineage>
        <taxon>Bacteria</taxon>
        <taxon>Bacillati</taxon>
        <taxon>Actinomycetota</taxon>
        <taxon>Actinomycetes</taxon>
        <taxon>Micrococcales</taxon>
        <taxon>Brevibacteriaceae</taxon>
        <taxon>Brevibacterium</taxon>
    </lineage>
</organism>
<reference evidence="10 11" key="1">
    <citation type="submission" date="2019-06" db="EMBL/GenBank/DDBJ databases">
        <authorList>
            <person name="Mardanova A.M."/>
            <person name="Pudova D.S."/>
            <person name="Shagimardanova E.I."/>
            <person name="Gogoleva N.E."/>
            <person name="Lutfullin M.T."/>
            <person name="Hadieva G.F."/>
            <person name="Sharipova M.R."/>
        </authorList>
    </citation>
    <scope>NUCLEOTIDE SEQUENCE [LARGE SCALE GENOMIC DNA]</scope>
    <source>
        <strain evidence="10 11">MG-1</strain>
    </source>
</reference>
<gene>
    <name evidence="6" type="primary">nadX</name>
    <name evidence="10" type="ORF">FHQ09_07685</name>
</gene>
<sequence length="319" mass="32873">MTSVLLLGFGAIGRHVARLLSPELESGAFNLTALVSDRAKHRGRPNHGAEVVDLPTLTTPVHEPAPSLPAASSTQSPSPRMFDRFDVIVECAGVPAAARFGPAVIAAGRPFVLTSVGAMADPGTRAGLLAGPGRLHVTNGAIGGLDVLEAAAQSDGLESVEITTSKEASGLIRPWMSETEAERLRVLRPEDGPLTVFEGNPAEAIEKFPANVNIAVALAWATRGLSRAAAASDSGARAASTDTAPECTDADLLGASLERVRVVLQAVAGQTQSAHRIRASGSAGEFAFDIRSTPSPENPATSGLTALSVARTLRTVTAR</sequence>
<keyword evidence="2 6" id="KW-0662">Pyridine nucleotide biosynthesis</keyword>
<dbReference type="Gene3D" id="3.40.50.720">
    <property type="entry name" value="NAD(P)-binding Rossmann-like Domain"/>
    <property type="match status" value="1"/>
</dbReference>
<dbReference type="Pfam" id="PF03447">
    <property type="entry name" value="NAD_binding_3"/>
    <property type="match status" value="1"/>
</dbReference>
<evidence type="ECO:0000259" key="9">
    <source>
        <dbReference type="Pfam" id="PF03447"/>
    </source>
</evidence>
<comment type="caution">
    <text evidence="10">The sequence shown here is derived from an EMBL/GenBank/DDBJ whole genome shotgun (WGS) entry which is preliminary data.</text>
</comment>
<keyword evidence="3 6" id="KW-0521">NADP</keyword>
<keyword evidence="5 6" id="KW-0520">NAD</keyword>
<evidence type="ECO:0000313" key="10">
    <source>
        <dbReference type="EMBL" id="TNM56082.1"/>
    </source>
</evidence>
<feature type="binding site" evidence="6">
    <location>
        <position position="141"/>
    </location>
    <ligand>
        <name>NAD(+)</name>
        <dbReference type="ChEBI" id="CHEBI:57540"/>
    </ligand>
</feature>
<comment type="miscellaneous">
    <text evidence="6">The iminoaspartate product is unstable in aqueous solution and can decompose to oxaloacetate and ammonia.</text>
</comment>
<dbReference type="SUPFAM" id="SSF55347">
    <property type="entry name" value="Glyceraldehyde-3-phosphate dehydrogenase-like, C-terminal domain"/>
    <property type="match status" value="1"/>
</dbReference>
<dbReference type="PANTHER" id="PTHR31873">
    <property type="entry name" value="L-ASPARTATE DEHYDROGENASE-RELATED"/>
    <property type="match status" value="1"/>
</dbReference>
<dbReference type="EMBL" id="VDMQ01000003">
    <property type="protein sequence ID" value="TNM56082.1"/>
    <property type="molecule type" value="Genomic_DNA"/>
</dbReference>
<dbReference type="HAMAP" id="MF_01265">
    <property type="entry name" value="NadX"/>
    <property type="match status" value="1"/>
</dbReference>
<dbReference type="InterPro" id="IPR020626">
    <property type="entry name" value="Asp_DH_prok"/>
</dbReference>
<feature type="binding site" evidence="6">
    <location>
        <position position="213"/>
    </location>
    <ligand>
        <name>NAD(+)</name>
        <dbReference type="ChEBI" id="CHEBI:57540"/>
    </ligand>
</feature>
<feature type="active site" evidence="6">
    <location>
        <position position="275"/>
    </location>
</feature>
<comment type="pathway">
    <text evidence="6">Cofactor biosynthesis; NAD(+) biosynthesis; iminoaspartate from L-aspartate (dehydrogenase route): step 1/1.</text>
</comment>
<evidence type="ECO:0000313" key="11">
    <source>
        <dbReference type="Proteomes" id="UP000314223"/>
    </source>
</evidence>
<dbReference type="InterPro" id="IPR036291">
    <property type="entry name" value="NAD(P)-bd_dom_sf"/>
</dbReference>
<dbReference type="GO" id="GO:0050661">
    <property type="term" value="F:NADP binding"/>
    <property type="evidence" value="ECO:0007669"/>
    <property type="project" value="UniProtKB-UniRule"/>
</dbReference>
<feature type="domain" description="Aspartate/homoserine dehydrogenase NAD-binding" evidence="9">
    <location>
        <begin position="8"/>
        <end position="129"/>
    </location>
</feature>